<feature type="transmembrane region" description="Helical" evidence="1">
    <location>
        <begin position="244"/>
        <end position="266"/>
    </location>
</feature>
<dbReference type="Pfam" id="PF01944">
    <property type="entry name" value="SpoIIM"/>
    <property type="match status" value="1"/>
</dbReference>
<protein>
    <submittedName>
        <fullName evidence="2">Stage II sporulation protein M</fullName>
    </submittedName>
</protein>
<feature type="transmembrane region" description="Helical" evidence="1">
    <location>
        <begin position="190"/>
        <end position="223"/>
    </location>
</feature>
<keyword evidence="1" id="KW-1133">Transmembrane helix</keyword>
<evidence type="ECO:0000256" key="1">
    <source>
        <dbReference type="SAM" id="Phobius"/>
    </source>
</evidence>
<feature type="transmembrane region" description="Helical" evidence="1">
    <location>
        <begin position="480"/>
        <end position="505"/>
    </location>
</feature>
<dbReference type="Proteomes" id="UP000766904">
    <property type="component" value="Unassembled WGS sequence"/>
</dbReference>
<dbReference type="PANTHER" id="PTHR35337">
    <property type="entry name" value="SLR1478 PROTEIN"/>
    <property type="match status" value="1"/>
</dbReference>
<feature type="transmembrane region" description="Helical" evidence="1">
    <location>
        <begin position="272"/>
        <end position="291"/>
    </location>
</feature>
<keyword evidence="1" id="KW-0812">Transmembrane</keyword>
<name>A0A8J8TQI8_9EURY</name>
<feature type="transmembrane region" description="Helical" evidence="1">
    <location>
        <begin position="99"/>
        <end position="128"/>
    </location>
</feature>
<accession>A0A8J8TQI8</accession>
<feature type="transmembrane region" description="Helical" evidence="1">
    <location>
        <begin position="396"/>
        <end position="421"/>
    </location>
</feature>
<dbReference type="OrthoDB" id="86288at2157"/>
<sequence>MTLSASISAAVAVLRQRPSDLLPFYLLGAAVPAIVRLIPFLGLFLGYLYLELTGRLELLRAEFEAGTLDPPDPEAEPDAFDAWAEGLVPLLEQLITFELGLLVLVTIAATVVSGIGLFAVISAGQLAACYGRLRDDRGLLVGLAGARRFWLRFAGLYVLEFVLWILVFGLIAIGVALFGAVLTAVTGTGLATILVGLPAVFLAGLLVVVIRAVFAFAPVAIVVDDASVFDSVSRAAGFIRRQPIGAAFYYVIAVGSLVALSVVTGVLAMVDVLSVGTLVTTLVLFPFLDLLKTALYGDSRGRLSPPSVPERSLRHQFTGGLRRGWREMLSFVRATPLLHAFVVVAAVASFWAGWEVAEPLAGTVETSIAARLEGHIPPAAALEFFGNNWMVAYTTAYAGLALAIPAFVSLAFNGFVMGIYARLEVELVELAAFVVPHGIIEVPAIFIASALGLWLGLVGWRSIRGRATPRDLADALERAFWVVVGLGILLAVAAFIEGFVSPYYYGLFL</sequence>
<evidence type="ECO:0000313" key="3">
    <source>
        <dbReference type="Proteomes" id="UP000766904"/>
    </source>
</evidence>
<organism evidence="2 3">
    <name type="scientific">Natronococcus pandeyae</name>
    <dbReference type="NCBI Taxonomy" id="2055836"/>
    <lineage>
        <taxon>Archaea</taxon>
        <taxon>Methanobacteriati</taxon>
        <taxon>Methanobacteriota</taxon>
        <taxon>Stenosarchaea group</taxon>
        <taxon>Halobacteria</taxon>
        <taxon>Halobacteriales</taxon>
        <taxon>Natrialbaceae</taxon>
        <taxon>Natronococcus</taxon>
    </lineage>
</organism>
<comment type="caution">
    <text evidence="2">The sequence shown here is derived from an EMBL/GenBank/DDBJ whole genome shotgun (WGS) entry which is preliminary data.</text>
</comment>
<feature type="transmembrane region" description="Helical" evidence="1">
    <location>
        <begin position="433"/>
        <end position="460"/>
    </location>
</feature>
<gene>
    <name evidence="2" type="ORF">CV102_11975</name>
</gene>
<feature type="transmembrane region" description="Helical" evidence="1">
    <location>
        <begin position="24"/>
        <end position="50"/>
    </location>
</feature>
<dbReference type="RefSeq" id="WP_148858215.1">
    <property type="nucleotide sequence ID" value="NZ_PHNJ01000005.1"/>
</dbReference>
<keyword evidence="1" id="KW-0472">Membrane</keyword>
<reference evidence="2" key="1">
    <citation type="submission" date="2017-11" db="EMBL/GenBank/DDBJ databases">
        <authorList>
            <person name="Kajale S.C."/>
            <person name="Sharma A."/>
        </authorList>
    </citation>
    <scope>NUCLEOTIDE SEQUENCE</scope>
    <source>
        <strain evidence="2">LS1_42</strain>
    </source>
</reference>
<keyword evidence="3" id="KW-1185">Reference proteome</keyword>
<dbReference type="AlphaFoldDB" id="A0A8J8TQI8"/>
<feature type="transmembrane region" description="Helical" evidence="1">
    <location>
        <begin position="149"/>
        <end position="178"/>
    </location>
</feature>
<dbReference type="InterPro" id="IPR002798">
    <property type="entry name" value="SpoIIM-like"/>
</dbReference>
<dbReference type="EMBL" id="PHNJ01000005">
    <property type="protein sequence ID" value="TYL38513.1"/>
    <property type="molecule type" value="Genomic_DNA"/>
</dbReference>
<dbReference type="PANTHER" id="PTHR35337:SF1">
    <property type="entry name" value="SLR1478 PROTEIN"/>
    <property type="match status" value="1"/>
</dbReference>
<evidence type="ECO:0000313" key="2">
    <source>
        <dbReference type="EMBL" id="TYL38513.1"/>
    </source>
</evidence>
<proteinExistence type="predicted"/>